<keyword evidence="2" id="KW-1185">Reference proteome</keyword>
<evidence type="ECO:0000313" key="1">
    <source>
        <dbReference type="EMBL" id="KAK6756982.1"/>
    </source>
</evidence>
<organism evidence="1 2">
    <name type="scientific">Necator americanus</name>
    <name type="common">Human hookworm</name>
    <dbReference type="NCBI Taxonomy" id="51031"/>
    <lineage>
        <taxon>Eukaryota</taxon>
        <taxon>Metazoa</taxon>
        <taxon>Ecdysozoa</taxon>
        <taxon>Nematoda</taxon>
        <taxon>Chromadorea</taxon>
        <taxon>Rhabditida</taxon>
        <taxon>Rhabditina</taxon>
        <taxon>Rhabditomorpha</taxon>
        <taxon>Strongyloidea</taxon>
        <taxon>Ancylostomatidae</taxon>
        <taxon>Bunostominae</taxon>
        <taxon>Necator</taxon>
    </lineage>
</organism>
<evidence type="ECO:0000313" key="2">
    <source>
        <dbReference type="Proteomes" id="UP001303046"/>
    </source>
</evidence>
<name>A0ABR1E2R7_NECAM</name>
<accession>A0ABR1E2R7</accession>
<dbReference type="Proteomes" id="UP001303046">
    <property type="component" value="Unassembled WGS sequence"/>
</dbReference>
<reference evidence="1 2" key="1">
    <citation type="submission" date="2023-08" db="EMBL/GenBank/DDBJ databases">
        <title>A Necator americanus chromosomal reference genome.</title>
        <authorList>
            <person name="Ilik V."/>
            <person name="Petrzelkova K.J."/>
            <person name="Pardy F."/>
            <person name="Fuh T."/>
            <person name="Niatou-Singa F.S."/>
            <person name="Gouil Q."/>
            <person name="Baker L."/>
            <person name="Ritchie M.E."/>
            <person name="Jex A.R."/>
            <person name="Gazzola D."/>
            <person name="Li H."/>
            <person name="Toshio Fujiwara R."/>
            <person name="Zhan B."/>
            <person name="Aroian R.V."/>
            <person name="Pafco B."/>
            <person name="Schwarz E.M."/>
        </authorList>
    </citation>
    <scope>NUCLEOTIDE SEQUENCE [LARGE SCALE GENOMIC DNA]</scope>
    <source>
        <strain evidence="1 2">Aroian</strain>
        <tissue evidence="1">Whole animal</tissue>
    </source>
</reference>
<protein>
    <recommendedName>
        <fullName evidence="3">Cysteine-rich transmembrane CYSTM domain-containing protein</fullName>
    </recommendedName>
</protein>
<sequence length="124" mass="13819">MSQYPPQYPPNQPYYAQQPGYYPQQPGCYPQGQPQTIYVQEPRRTGGGGGKGGLCAALLAGLCCGWCLENCCDDCCGCCCDCKCYHYWKLATTLLNSARVNAARLINLYARQGFRLQCVFKHEN</sequence>
<proteinExistence type="predicted"/>
<comment type="caution">
    <text evidence="1">The sequence shown here is derived from an EMBL/GenBank/DDBJ whole genome shotgun (WGS) entry which is preliminary data.</text>
</comment>
<gene>
    <name evidence="1" type="primary">Necator_chrV.g19839</name>
    <name evidence="1" type="ORF">RB195_015047</name>
</gene>
<dbReference type="EMBL" id="JAVFWL010000005">
    <property type="protein sequence ID" value="KAK6756982.1"/>
    <property type="molecule type" value="Genomic_DNA"/>
</dbReference>
<evidence type="ECO:0008006" key="3">
    <source>
        <dbReference type="Google" id="ProtNLM"/>
    </source>
</evidence>